<dbReference type="Pfam" id="PF17871">
    <property type="entry name" value="AAA_lid_9"/>
    <property type="match status" value="1"/>
</dbReference>
<keyword evidence="2" id="KW-0547">Nucleotide-binding</keyword>
<evidence type="ECO:0000256" key="2">
    <source>
        <dbReference type="ARBA" id="ARBA00022741"/>
    </source>
</evidence>
<sequence>MFERFTDRARRVVVLAQEEARMLNHNYIGTEHILLGLIHEGEGVAAKALESLGIALEGVRQQVEEIIGQGQQAPSGHIPFTPRAKKVLELSLREALQLGHNYIGTEHILLGLIREGEGVAAQVLVKLGADLNRVRQQVLQLLSGYQGKEPAEGASGGRGEGTPSSSLVLDQFGRNLTQQAREGKLDPVIGREKEIERIMQVLSRRTKNNPVLIGEAGVGKTAAVEGLAQNIIKGEVPETLKDKQLYTLDLGSLVAGSRYRGDFEERLKKVLKEIRTRGDIILFIDEIHTLVGAGAAEGAIDAASILKPMLARGELQTIGATTLDEYRKYVEKDPALERRFQPIQVGEPTVTHTIEILKGLRDRYESHHRVTITDAALVAAATLADRYISDRFLPDKAIDLIDEAGARMRIRRMTAPPDLREFDEKIANVRRDKESAIDAQDFERAANLRDSEKQLLAQKGEREKQWKSGDLDVVAEVDEEQIAEVLANWTGIPVFKLTEEETTRLLKMEDELHKRIIGQEEAVKSVAKAIRRTRAGLKDPKRPSGSFIFAGPSGVGKTELSKALANFLFGEDDALIQIDMGEFHDRYTASRLFGAPPGYVGYEEGGQLTEKVRRKPFSVVLFDEIEKAHQEIYNTLLQVLEDGRLTDGQGRTVDFKNTVIIFTSNLGTQDISKAVGLGFAQNNDEQSNYERMKSKVNDELKKHFRPEFLNRIDDIVVFHQLTEQQIITMVDLMITRVEGALANKDMAIELTPAAKGLLARRGFDPVLGARPLRRTIQREIEDQLSEKILFGEISPGQIVLVDVEGIDPDAEDSKAADDKAKFTFRGEPKPVMVPDSPPVDLAKSGDE</sequence>
<dbReference type="GO" id="GO:0005524">
    <property type="term" value="F:ATP binding"/>
    <property type="evidence" value="ECO:0007669"/>
    <property type="project" value="UniProtKB-KW"/>
</dbReference>
<dbReference type="RefSeq" id="WP_218603141.1">
    <property type="nucleotide sequence ID" value="NZ_JADQDJ010000107.1"/>
</dbReference>
<comment type="caution">
    <text evidence="9">The sequence shown here is derived from an EMBL/GenBank/DDBJ whole genome shotgun (WGS) entry which is preliminary data.</text>
</comment>
<evidence type="ECO:0000313" key="9">
    <source>
        <dbReference type="EMBL" id="MBW0137617.1"/>
    </source>
</evidence>
<organism evidence="9 10">
    <name type="scientific">Pseudonocardia abyssalis</name>
    <dbReference type="NCBI Taxonomy" id="2792008"/>
    <lineage>
        <taxon>Bacteria</taxon>
        <taxon>Bacillati</taxon>
        <taxon>Actinomycetota</taxon>
        <taxon>Actinomycetes</taxon>
        <taxon>Pseudonocardiales</taxon>
        <taxon>Pseudonocardiaceae</taxon>
        <taxon>Pseudonocardia</taxon>
    </lineage>
</organism>
<dbReference type="Pfam" id="PF00004">
    <property type="entry name" value="AAA"/>
    <property type="match status" value="1"/>
</dbReference>
<dbReference type="InterPro" id="IPR004176">
    <property type="entry name" value="Clp_R_N"/>
</dbReference>
<dbReference type="PANTHER" id="PTHR11638">
    <property type="entry name" value="ATP-DEPENDENT CLP PROTEASE"/>
    <property type="match status" value="1"/>
</dbReference>
<keyword evidence="10" id="KW-1185">Reference proteome</keyword>
<dbReference type="SMART" id="SM01086">
    <property type="entry name" value="ClpB_D2-small"/>
    <property type="match status" value="1"/>
</dbReference>
<dbReference type="InterPro" id="IPR050130">
    <property type="entry name" value="ClpA_ClpB"/>
</dbReference>
<dbReference type="PROSITE" id="PS51903">
    <property type="entry name" value="CLP_R"/>
    <property type="match status" value="1"/>
</dbReference>
<keyword evidence="1 5" id="KW-0677">Repeat</keyword>
<dbReference type="CDD" id="cd00009">
    <property type="entry name" value="AAA"/>
    <property type="match status" value="1"/>
</dbReference>
<accession>A0ABS6UZD2</accession>
<feature type="region of interest" description="Disordered" evidence="6">
    <location>
        <begin position="809"/>
        <end position="847"/>
    </location>
</feature>
<dbReference type="InterPro" id="IPR001943">
    <property type="entry name" value="UVR_dom"/>
</dbReference>
<evidence type="ECO:0000256" key="4">
    <source>
        <dbReference type="ARBA" id="ARBA00023186"/>
    </source>
</evidence>
<dbReference type="InterPro" id="IPR019489">
    <property type="entry name" value="Clp_ATPase_C"/>
</dbReference>
<evidence type="ECO:0000256" key="5">
    <source>
        <dbReference type="PROSITE-ProRule" id="PRU01251"/>
    </source>
</evidence>
<protein>
    <submittedName>
        <fullName evidence="9">ATP-dependent Clp protease ATP-binding subunit</fullName>
    </submittedName>
</protein>
<dbReference type="Proteomes" id="UP000694287">
    <property type="component" value="Unassembled WGS sequence"/>
</dbReference>
<evidence type="ECO:0000256" key="1">
    <source>
        <dbReference type="ARBA" id="ARBA00022737"/>
    </source>
</evidence>
<name>A0ABS6UZD2_9PSEU</name>
<dbReference type="CDD" id="cd19499">
    <property type="entry name" value="RecA-like_ClpB_Hsp104-like"/>
    <property type="match status" value="1"/>
</dbReference>
<dbReference type="InterPro" id="IPR041546">
    <property type="entry name" value="ClpA/ClpB_AAA_lid"/>
</dbReference>
<feature type="domain" description="Clp R" evidence="8">
    <location>
        <begin position="2"/>
        <end position="144"/>
    </location>
</feature>
<dbReference type="InterPro" id="IPR003959">
    <property type="entry name" value="ATPase_AAA_core"/>
</dbReference>
<dbReference type="Pfam" id="PF02861">
    <property type="entry name" value="Clp_N"/>
    <property type="match status" value="1"/>
</dbReference>
<proteinExistence type="predicted"/>
<dbReference type="EMBL" id="JADQDK010000001">
    <property type="protein sequence ID" value="MBW0137617.1"/>
    <property type="molecule type" value="Genomic_DNA"/>
</dbReference>
<evidence type="ECO:0000259" key="8">
    <source>
        <dbReference type="PROSITE" id="PS51903"/>
    </source>
</evidence>
<keyword evidence="4" id="KW-0143">Chaperone</keyword>
<evidence type="ECO:0000256" key="3">
    <source>
        <dbReference type="ARBA" id="ARBA00022840"/>
    </source>
</evidence>
<dbReference type="PROSITE" id="PS50151">
    <property type="entry name" value="UVR"/>
    <property type="match status" value="1"/>
</dbReference>
<dbReference type="Pfam" id="PF10431">
    <property type="entry name" value="ClpB_D2-small"/>
    <property type="match status" value="1"/>
</dbReference>
<dbReference type="Pfam" id="PF07724">
    <property type="entry name" value="AAA_2"/>
    <property type="match status" value="1"/>
</dbReference>
<feature type="domain" description="UVR" evidence="7">
    <location>
        <begin position="423"/>
        <end position="458"/>
    </location>
</feature>
<gene>
    <name evidence="9" type="ORF">I4I81_25635</name>
</gene>
<keyword evidence="9" id="KW-0378">Hydrolase</keyword>
<dbReference type="PROSITE" id="PS00870">
    <property type="entry name" value="CLPAB_1"/>
    <property type="match status" value="1"/>
</dbReference>
<dbReference type="GO" id="GO:0006508">
    <property type="term" value="P:proteolysis"/>
    <property type="evidence" value="ECO:0007669"/>
    <property type="project" value="UniProtKB-KW"/>
</dbReference>
<dbReference type="SMART" id="SM00382">
    <property type="entry name" value="AAA"/>
    <property type="match status" value="2"/>
</dbReference>
<dbReference type="GO" id="GO:0008233">
    <property type="term" value="F:peptidase activity"/>
    <property type="evidence" value="ECO:0007669"/>
    <property type="project" value="UniProtKB-KW"/>
</dbReference>
<evidence type="ECO:0000256" key="6">
    <source>
        <dbReference type="SAM" id="MobiDB-lite"/>
    </source>
</evidence>
<dbReference type="InterPro" id="IPR003593">
    <property type="entry name" value="AAA+_ATPase"/>
</dbReference>
<dbReference type="InterPro" id="IPR018368">
    <property type="entry name" value="ClpA/B_CS1"/>
</dbReference>
<evidence type="ECO:0000313" key="10">
    <source>
        <dbReference type="Proteomes" id="UP000694287"/>
    </source>
</evidence>
<evidence type="ECO:0000259" key="7">
    <source>
        <dbReference type="PROSITE" id="PS50151"/>
    </source>
</evidence>
<feature type="compositionally biased region" description="Basic and acidic residues" evidence="6">
    <location>
        <begin position="811"/>
        <end position="828"/>
    </location>
</feature>
<reference evidence="9 10" key="1">
    <citation type="submission" date="2020-11" db="EMBL/GenBank/DDBJ databases">
        <title>Pseudonocardia abyssalis sp. nov. and Pseudonocardia oceani sp. nov., description and phylogenomic analysis of two novel actinomycetes isolated from the deep Southern Ocean.</title>
        <authorList>
            <person name="Parra J."/>
        </authorList>
    </citation>
    <scope>NUCLEOTIDE SEQUENCE [LARGE SCALE GENOMIC DNA]</scope>
    <source>
        <strain evidence="9 10">KRD-168</strain>
    </source>
</reference>
<dbReference type="PANTHER" id="PTHR11638:SF18">
    <property type="entry name" value="HEAT SHOCK PROTEIN 104"/>
    <property type="match status" value="1"/>
</dbReference>
<keyword evidence="9" id="KW-0645">Protease</keyword>
<keyword evidence="3 9" id="KW-0067">ATP-binding</keyword>